<dbReference type="Pfam" id="PF00005">
    <property type="entry name" value="ABC_tran"/>
    <property type="match status" value="2"/>
</dbReference>
<dbReference type="FunFam" id="3.40.50.300:FF:000825">
    <property type="entry name" value="ABC bile acid transporter"/>
    <property type="match status" value="1"/>
</dbReference>
<keyword evidence="15" id="KW-1185">Reference proteome</keyword>
<feature type="transmembrane region" description="Helical" evidence="11">
    <location>
        <begin position="990"/>
        <end position="1014"/>
    </location>
</feature>
<keyword evidence="7 11" id="KW-1133">Transmembrane helix</keyword>
<feature type="transmembrane region" description="Helical" evidence="11">
    <location>
        <begin position="207"/>
        <end position="226"/>
    </location>
</feature>
<keyword evidence="5" id="KW-0547">Nucleotide-binding</keyword>
<keyword evidence="6" id="KW-0067">ATP-binding</keyword>
<evidence type="ECO:0000256" key="4">
    <source>
        <dbReference type="ARBA" id="ARBA00022737"/>
    </source>
</evidence>
<evidence type="ECO:0000256" key="6">
    <source>
        <dbReference type="ARBA" id="ARBA00022840"/>
    </source>
</evidence>
<evidence type="ECO:0000256" key="2">
    <source>
        <dbReference type="ARBA" id="ARBA00022448"/>
    </source>
</evidence>
<keyword evidence="8 11" id="KW-0472">Membrane</keyword>
<dbReference type="PANTHER" id="PTHR24223:SF353">
    <property type="entry name" value="ABC TRANSPORTER ATP-BINDING PROTEIN_PERMEASE VMR1-RELATED"/>
    <property type="match status" value="1"/>
</dbReference>
<dbReference type="GO" id="GO:0016887">
    <property type="term" value="F:ATP hydrolysis activity"/>
    <property type="evidence" value="ECO:0007669"/>
    <property type="project" value="InterPro"/>
</dbReference>
<feature type="transmembrane region" description="Helical" evidence="11">
    <location>
        <begin position="180"/>
        <end position="201"/>
    </location>
</feature>
<feature type="transmembrane region" description="Helical" evidence="11">
    <location>
        <begin position="139"/>
        <end position="159"/>
    </location>
</feature>
<feature type="transmembrane region" description="Helical" evidence="11">
    <location>
        <begin position="566"/>
        <end position="590"/>
    </location>
</feature>
<keyword evidence="3 11" id="KW-0812">Transmembrane</keyword>
<feature type="transmembrane region" description="Helical" evidence="11">
    <location>
        <begin position="107"/>
        <end position="127"/>
    </location>
</feature>
<dbReference type="SMART" id="SM00382">
    <property type="entry name" value="AAA"/>
    <property type="match status" value="2"/>
</dbReference>
<evidence type="ECO:0000313" key="15">
    <source>
        <dbReference type="Proteomes" id="UP000095009"/>
    </source>
</evidence>
<feature type="transmembrane region" description="Helical" evidence="11">
    <location>
        <begin position="12"/>
        <end position="33"/>
    </location>
</feature>
<reference evidence="14 15" key="1">
    <citation type="journal article" date="2016" name="Proc. Natl. Acad. Sci. U.S.A.">
        <title>Comparative genomics of biotechnologically important yeasts.</title>
        <authorList>
            <person name="Riley R."/>
            <person name="Haridas S."/>
            <person name="Wolfe K.H."/>
            <person name="Lopes M.R."/>
            <person name="Hittinger C.T."/>
            <person name="Goeker M."/>
            <person name="Salamov A.A."/>
            <person name="Wisecaver J.H."/>
            <person name="Long T.M."/>
            <person name="Calvey C.H."/>
            <person name="Aerts A.L."/>
            <person name="Barry K.W."/>
            <person name="Choi C."/>
            <person name="Clum A."/>
            <person name="Coughlan A.Y."/>
            <person name="Deshpande S."/>
            <person name="Douglass A.P."/>
            <person name="Hanson S.J."/>
            <person name="Klenk H.-P."/>
            <person name="LaButti K.M."/>
            <person name="Lapidus A."/>
            <person name="Lindquist E.A."/>
            <person name="Lipzen A.M."/>
            <person name="Meier-Kolthoff J.P."/>
            <person name="Ohm R.A."/>
            <person name="Otillar R.P."/>
            <person name="Pangilinan J.L."/>
            <person name="Peng Y."/>
            <person name="Rokas A."/>
            <person name="Rosa C.A."/>
            <person name="Scheuner C."/>
            <person name="Sibirny A.A."/>
            <person name="Slot J.C."/>
            <person name="Stielow J.B."/>
            <person name="Sun H."/>
            <person name="Kurtzman C.P."/>
            <person name="Blackwell M."/>
            <person name="Grigoriev I.V."/>
            <person name="Jeffries T.W."/>
        </authorList>
    </citation>
    <scope>NUCLEOTIDE SEQUENCE [LARGE SCALE GENOMIC DNA]</scope>
    <source>
        <strain evidence="14 15">DSM 6958</strain>
    </source>
</reference>
<dbReference type="SUPFAM" id="SSF90123">
    <property type="entry name" value="ABC transporter transmembrane region"/>
    <property type="match status" value="2"/>
</dbReference>
<feature type="transmembrane region" description="Helical" evidence="11">
    <location>
        <begin position="1157"/>
        <end position="1178"/>
    </location>
</feature>
<evidence type="ECO:0000256" key="5">
    <source>
        <dbReference type="ARBA" id="ARBA00022741"/>
    </source>
</evidence>
<feature type="transmembrane region" description="Helical" evidence="11">
    <location>
        <begin position="1275"/>
        <end position="1293"/>
    </location>
</feature>
<comment type="subcellular location">
    <subcellularLocation>
        <location evidence="1">Membrane</location>
        <topology evidence="1">Multi-pass membrane protein</topology>
    </subcellularLocation>
</comment>
<dbReference type="OrthoDB" id="6500128at2759"/>
<evidence type="ECO:0000259" key="13">
    <source>
        <dbReference type="PROSITE" id="PS50929"/>
    </source>
</evidence>
<dbReference type="FunFam" id="3.40.50.300:FF:000565">
    <property type="entry name" value="ABC bile acid transporter"/>
    <property type="match status" value="1"/>
</dbReference>
<feature type="transmembrane region" description="Helical" evidence="11">
    <location>
        <begin position="1184"/>
        <end position="1204"/>
    </location>
</feature>
<evidence type="ECO:0000256" key="1">
    <source>
        <dbReference type="ARBA" id="ARBA00004141"/>
    </source>
</evidence>
<dbReference type="InterPro" id="IPR050173">
    <property type="entry name" value="ABC_transporter_C-like"/>
</dbReference>
<feature type="transmembrane region" description="Helical" evidence="11">
    <location>
        <begin position="1083"/>
        <end position="1109"/>
    </location>
</feature>
<accession>A0A1E3PRZ0</accession>
<dbReference type="GO" id="GO:0140359">
    <property type="term" value="F:ABC-type transporter activity"/>
    <property type="evidence" value="ECO:0007669"/>
    <property type="project" value="InterPro"/>
</dbReference>
<protein>
    <recommendedName>
        <fullName evidence="16">ATP-dependent bile acid permease</fullName>
    </recommendedName>
</protein>
<dbReference type="Gene3D" id="3.40.50.300">
    <property type="entry name" value="P-loop containing nucleotide triphosphate hydrolases"/>
    <property type="match status" value="2"/>
</dbReference>
<proteinExistence type="predicted"/>
<dbReference type="EMBL" id="KV454406">
    <property type="protein sequence ID" value="ODQ68048.1"/>
    <property type="molecule type" value="Genomic_DNA"/>
</dbReference>
<dbReference type="PROSITE" id="PS00211">
    <property type="entry name" value="ABC_TRANSPORTER_1"/>
    <property type="match status" value="2"/>
</dbReference>
<dbReference type="PROSITE" id="PS50929">
    <property type="entry name" value="ABC_TM1F"/>
    <property type="match status" value="2"/>
</dbReference>
<keyword evidence="2" id="KW-0813">Transport</keyword>
<evidence type="ECO:0000256" key="10">
    <source>
        <dbReference type="SAM" id="MobiDB-lite"/>
    </source>
</evidence>
<dbReference type="PROSITE" id="PS50893">
    <property type="entry name" value="ABC_TRANSPORTER_2"/>
    <property type="match status" value="2"/>
</dbReference>
<feature type="domain" description="ABC transmembrane type-1" evidence="13">
    <location>
        <begin position="994"/>
        <end position="1323"/>
    </location>
</feature>
<dbReference type="InterPro" id="IPR027417">
    <property type="entry name" value="P-loop_NTPase"/>
</dbReference>
<feature type="transmembrane region" description="Helical" evidence="11">
    <location>
        <begin position="313"/>
        <end position="333"/>
    </location>
</feature>
<evidence type="ECO:0000256" key="3">
    <source>
        <dbReference type="ARBA" id="ARBA00022692"/>
    </source>
</evidence>
<feature type="transmembrane region" description="Helical" evidence="11">
    <location>
        <begin position="596"/>
        <end position="613"/>
    </location>
</feature>
<feature type="region of interest" description="Disordered" evidence="10">
    <location>
        <begin position="49"/>
        <end position="86"/>
    </location>
</feature>
<name>A0A1E3PRZ0_9ASCO</name>
<feature type="transmembrane region" description="Helical" evidence="11">
    <location>
        <begin position="353"/>
        <end position="377"/>
    </location>
</feature>
<dbReference type="InterPro" id="IPR036640">
    <property type="entry name" value="ABC1_TM_sf"/>
</dbReference>
<feature type="domain" description="ABC transporter" evidence="12">
    <location>
        <begin position="662"/>
        <end position="906"/>
    </location>
</feature>
<evidence type="ECO:0000256" key="8">
    <source>
        <dbReference type="ARBA" id="ARBA00023136"/>
    </source>
</evidence>
<dbReference type="PANTHER" id="PTHR24223">
    <property type="entry name" value="ATP-BINDING CASSETTE SUB-FAMILY C"/>
    <property type="match status" value="1"/>
</dbReference>
<dbReference type="STRING" id="857566.A0A1E3PRZ0"/>
<evidence type="ECO:0008006" key="16">
    <source>
        <dbReference type="Google" id="ProtNLM"/>
    </source>
</evidence>
<dbReference type="CDD" id="cd18596">
    <property type="entry name" value="ABC_6TM_VMR1_D1_like"/>
    <property type="match status" value="1"/>
</dbReference>
<dbReference type="CDD" id="cd03250">
    <property type="entry name" value="ABCC_MRP_domain1"/>
    <property type="match status" value="1"/>
</dbReference>
<dbReference type="Pfam" id="PF00664">
    <property type="entry name" value="ABC_membrane"/>
    <property type="match status" value="2"/>
</dbReference>
<feature type="domain" description="ABC transporter" evidence="12">
    <location>
        <begin position="1363"/>
        <end position="1618"/>
    </location>
</feature>
<feature type="compositionally biased region" description="Polar residues" evidence="10">
    <location>
        <begin position="60"/>
        <end position="84"/>
    </location>
</feature>
<feature type="transmembrane region" description="Helical" evidence="11">
    <location>
        <begin position="484"/>
        <end position="503"/>
    </location>
</feature>
<keyword evidence="4" id="KW-0677">Repeat</keyword>
<dbReference type="CDD" id="cd18604">
    <property type="entry name" value="ABC_6TM_VMR1_D2_like"/>
    <property type="match status" value="1"/>
</dbReference>
<gene>
    <name evidence="14" type="ORF">NADFUDRAFT_76405</name>
</gene>
<dbReference type="Gene3D" id="1.20.1560.10">
    <property type="entry name" value="ABC transporter type 1, transmembrane domain"/>
    <property type="match status" value="2"/>
</dbReference>
<dbReference type="GO" id="GO:0005524">
    <property type="term" value="F:ATP binding"/>
    <property type="evidence" value="ECO:0007669"/>
    <property type="project" value="UniProtKB-KW"/>
</dbReference>
<dbReference type="GO" id="GO:0000329">
    <property type="term" value="C:fungal-type vacuole membrane"/>
    <property type="evidence" value="ECO:0007669"/>
    <property type="project" value="TreeGrafter"/>
</dbReference>
<dbReference type="InterPro" id="IPR003439">
    <property type="entry name" value="ABC_transporter-like_ATP-bd"/>
</dbReference>
<evidence type="ECO:0000256" key="7">
    <source>
        <dbReference type="ARBA" id="ARBA00022989"/>
    </source>
</evidence>
<dbReference type="CDD" id="cd03369">
    <property type="entry name" value="ABCC_NFT1"/>
    <property type="match status" value="1"/>
</dbReference>
<evidence type="ECO:0000256" key="11">
    <source>
        <dbReference type="SAM" id="Phobius"/>
    </source>
</evidence>
<feature type="transmembrane region" description="Helical" evidence="11">
    <location>
        <begin position="457"/>
        <end position="478"/>
    </location>
</feature>
<evidence type="ECO:0000313" key="14">
    <source>
        <dbReference type="EMBL" id="ODQ68048.1"/>
    </source>
</evidence>
<dbReference type="SUPFAM" id="SSF52540">
    <property type="entry name" value="P-loop containing nucleoside triphosphate hydrolases"/>
    <property type="match status" value="2"/>
</dbReference>
<feature type="region of interest" description="Disordered" evidence="10">
    <location>
        <begin position="406"/>
        <end position="434"/>
    </location>
</feature>
<evidence type="ECO:0000256" key="9">
    <source>
        <dbReference type="ARBA" id="ARBA00023180"/>
    </source>
</evidence>
<sequence length="1641" mass="184093">MDSGIMMISQFVVNSFSALYTIVTLGPKFIAFLNHRSKFGPSCSPLLTKDSPEDDYEQNGLITPSTRDSYGSISDENENITDSNHFSEDSKSSIILASRSPSERLRLAFEALCLVAQTALSLSANFVDNISSEWYQSPYKAVPVIFVLFWGYLLTICLIRLKNVRQHTTPTINLWTHSAFLYFFAFLFSLPTFRSATLNPINSASRNYYFCNFFLVSALFFNIIFAKFGDRSPRIYVTPGIKPSPEPVSSIFSLCSFSWLNSLIWDGYQNSLNMEEIWDLREDDHAIYIINLFRGLKSTSSFSLRLLKSFKGLVAAAAFWAVFYSVLTFMPPLCLKYILEYVDNPTETPRNVAWLYIFAMLIFGIATNVGSGQALFIGRRLCIRLRAIIIGEVYAKALRRKVASGKEGSLGSKKGSDEDNETDTGDTNKDKENDNSSANLGAIINLMAVDAFKVSEIMGYLHVFIDGILTIILSVFFLYQIIGYSALAGAFTLIMIFPMNYYFSKAFANTQKDLMALTDKRIEKTNEVLQSIRIIKFFAWEQKFFESVNDIRAQELKVLKWRCIIWSFYGTIWFITPTLITLLSFGIYTMVEKKQLTTSVAFTSLALFNIMRVPMDRLADMTINVLQSKVSLDRIQEFLDEEETGKYVQLKNPIRGPNSPYIGFEKATFSWDALSGSKDFKLRDINISFITDKLNIIVGPTGSGKTSLLLALLGEMDILEGQVFLPSGEPRDEIPANPITGFTESTAYCSQQAWLLNDTVRNNILFASEFDENRYRAVVEACGLKRDLEILEHGDETEVGEKGITLSGGQKQRISLARALYCRARHLLLDDCLSAVDSHTALWIYQNCITGPLMLNRTCILVSHNVALTITDADYIVVMDNGRVKAQGNPADVAASGALGDDELIMLSASQPSSRIQSAINMKSLSNKDSETVTQKADALAKKFFEANGNQEEISEVRVPTGKLIQEETRTKGSVSISVYKGYLTAMGNYWYWLAVLAALAIQQVSNIIQSWWIREWSLSYNDNVTVNGTANALISLLKSSSDSETTGYTTMIGFVNSFSSLKPNEITSYWESTMTTESHSTVYYLGIYAALGVIYTLIITGRDLIVLLGGLTASRKLFNELLENVLYARLRFFDSTPLGRIMNRFSKDIEAVDQEIAPVALGMIHSLLSAAAIIILISIITPGFLAAAVFIALMYWFIGVLYLSTSRELKRLDSISKSPIYQHFGETLVGVPTIRAYGDEKRFIKDNLNKIDANNRPFFYLWASNRWLSFRVDFAGALVTFFAGAFVMFSIGKIDSGLAGLSLSYAIIFNENMLWVVRLYADNEMNMNSVERLQEFMNIERESLPIIPESRVPPNWPSRGEIQVKDLSLRYASDLPRVINYASFEVKPWSKVGIVGRTGAGKSTIITAFFRLLEAETGSITIDGIDISTIGLKDLRRGLAIIPQDPTLFTGTIRSNLDPFSEYTDKQIFEALRRVHLIEEIPNDVENDALLESGSKIENSENMNQFLELSSPVSEGGNNMSQGQRQLMCLARSLLKSPKVLLLDEATASIDYQTDAQIQETIREEFSQTTILTIAHRLRSIIDYDMILVMDAGRIVEYDEPHTLLQDKCGLFRDMCTNSGEMEVLQQLARQSFESKCAQT</sequence>
<feature type="domain" description="ABC transmembrane type-1" evidence="13">
    <location>
        <begin position="315"/>
        <end position="627"/>
    </location>
</feature>
<dbReference type="InterPro" id="IPR003593">
    <property type="entry name" value="AAA+_ATPase"/>
</dbReference>
<dbReference type="InterPro" id="IPR017871">
    <property type="entry name" value="ABC_transporter-like_CS"/>
</dbReference>
<evidence type="ECO:0000259" key="12">
    <source>
        <dbReference type="PROSITE" id="PS50893"/>
    </source>
</evidence>
<organism evidence="14 15">
    <name type="scientific">Nadsonia fulvescens var. elongata DSM 6958</name>
    <dbReference type="NCBI Taxonomy" id="857566"/>
    <lineage>
        <taxon>Eukaryota</taxon>
        <taxon>Fungi</taxon>
        <taxon>Dikarya</taxon>
        <taxon>Ascomycota</taxon>
        <taxon>Saccharomycotina</taxon>
        <taxon>Dipodascomycetes</taxon>
        <taxon>Dipodascales</taxon>
        <taxon>Dipodascales incertae sedis</taxon>
        <taxon>Nadsonia</taxon>
    </lineage>
</organism>
<dbReference type="Proteomes" id="UP000095009">
    <property type="component" value="Unassembled WGS sequence"/>
</dbReference>
<keyword evidence="9" id="KW-0325">Glycoprotein</keyword>
<dbReference type="InterPro" id="IPR011527">
    <property type="entry name" value="ABC1_TM_dom"/>
</dbReference>